<feature type="compositionally biased region" description="Low complexity" evidence="1">
    <location>
        <begin position="87"/>
        <end position="137"/>
    </location>
</feature>
<feature type="compositionally biased region" description="Pro residues" evidence="1">
    <location>
        <begin position="57"/>
        <end position="67"/>
    </location>
</feature>
<keyword evidence="5" id="KW-1185">Reference proteome</keyword>
<dbReference type="InterPro" id="IPR008258">
    <property type="entry name" value="Transglycosylase_SLT_dom_1"/>
</dbReference>
<dbReference type="Pfam" id="PF01464">
    <property type="entry name" value="SLT"/>
    <property type="match status" value="1"/>
</dbReference>
<dbReference type="HOGENOM" id="CLU_051871_1_0_1"/>
<keyword evidence="4" id="KW-0378">Hydrolase</keyword>
<feature type="compositionally biased region" description="Low complexity" evidence="1">
    <location>
        <begin position="68"/>
        <end position="80"/>
    </location>
</feature>
<keyword evidence="2" id="KW-0732">Signal</keyword>
<evidence type="ECO:0000259" key="3">
    <source>
        <dbReference type="Pfam" id="PF01464"/>
    </source>
</evidence>
<feature type="domain" description="Transglycosylase SLT" evidence="3">
    <location>
        <begin position="221"/>
        <end position="307"/>
    </location>
</feature>
<sequence>MKVHSFAIAALCTAIVVDASNLHDVRHNARHSRLSRRSSTPKLARRCKNRPQGLTPSQPPAQPPAQSPPTDNNNNNNTSGNYGGDNSGQNNNNNSGQQNSGGDQQNNNNNSGQHNNGQQDNSGNSGNNNNNNGNNNGAGPIAGSVAGLLSVHSDCGDIGATKDITSITGPNGNLYWLNCGLEDSGWRPPFFTLDDIKFADLGQALNDPKSPFHACKDFTDLFYKHGTENGIPPIVLASFAMQESTCNPNTVGGGGEIGLMQLTHEKCEGASDCFNPDFNIGTGARFFKKLLDSNGGNVLQSVGAYNGWYPGMTKDAATAARHSGCCRCQQNLDYLFQTVNGWWQNIDAYSNHLGAFFNLDVC</sequence>
<dbReference type="Gene3D" id="1.10.530.10">
    <property type="match status" value="1"/>
</dbReference>
<gene>
    <name evidence="4" type="ORF">Moror_6810</name>
</gene>
<dbReference type="EMBL" id="AWSO01000045">
    <property type="protein sequence ID" value="ESK96590.1"/>
    <property type="molecule type" value="Genomic_DNA"/>
</dbReference>
<dbReference type="GO" id="GO:0016787">
    <property type="term" value="F:hydrolase activity"/>
    <property type="evidence" value="ECO:0007669"/>
    <property type="project" value="UniProtKB-KW"/>
</dbReference>
<dbReference type="AlphaFoldDB" id="V2XVK3"/>
<dbReference type="SUPFAM" id="SSF53955">
    <property type="entry name" value="Lysozyme-like"/>
    <property type="match status" value="1"/>
</dbReference>
<accession>V2XVK3</accession>
<feature type="region of interest" description="Disordered" evidence="1">
    <location>
        <begin position="27"/>
        <end position="139"/>
    </location>
</feature>
<dbReference type="OrthoDB" id="2537480at2759"/>
<feature type="signal peptide" evidence="2">
    <location>
        <begin position="1"/>
        <end position="19"/>
    </location>
</feature>
<name>V2XVK3_MONRO</name>
<dbReference type="InterPro" id="IPR023346">
    <property type="entry name" value="Lysozyme-like_dom_sf"/>
</dbReference>
<organism evidence="4 5">
    <name type="scientific">Moniliophthora roreri (strain MCA 2997)</name>
    <name type="common">Cocoa frosty pod rot fungus</name>
    <name type="synonym">Crinipellis roreri</name>
    <dbReference type="NCBI Taxonomy" id="1381753"/>
    <lineage>
        <taxon>Eukaryota</taxon>
        <taxon>Fungi</taxon>
        <taxon>Dikarya</taxon>
        <taxon>Basidiomycota</taxon>
        <taxon>Agaricomycotina</taxon>
        <taxon>Agaricomycetes</taxon>
        <taxon>Agaricomycetidae</taxon>
        <taxon>Agaricales</taxon>
        <taxon>Marasmiineae</taxon>
        <taxon>Marasmiaceae</taxon>
        <taxon>Moniliophthora</taxon>
    </lineage>
</organism>
<dbReference type="Proteomes" id="UP000017559">
    <property type="component" value="Unassembled WGS sequence"/>
</dbReference>
<evidence type="ECO:0000256" key="2">
    <source>
        <dbReference type="SAM" id="SignalP"/>
    </source>
</evidence>
<proteinExistence type="predicted"/>
<dbReference type="KEGG" id="mrr:Moror_6810"/>
<evidence type="ECO:0000313" key="5">
    <source>
        <dbReference type="Proteomes" id="UP000017559"/>
    </source>
</evidence>
<feature type="chain" id="PRO_5004712823" evidence="2">
    <location>
        <begin position="20"/>
        <end position="362"/>
    </location>
</feature>
<protein>
    <submittedName>
        <fullName evidence="4">Glycoside hydrolase family 23 protein</fullName>
    </submittedName>
</protein>
<evidence type="ECO:0000256" key="1">
    <source>
        <dbReference type="SAM" id="MobiDB-lite"/>
    </source>
</evidence>
<comment type="caution">
    <text evidence="4">The sequence shown here is derived from an EMBL/GenBank/DDBJ whole genome shotgun (WGS) entry which is preliminary data.</text>
</comment>
<reference evidence="4 5" key="1">
    <citation type="journal article" date="2014" name="BMC Genomics">
        <title>Genome and secretome analysis of the hemibiotrophic fungal pathogen, Moniliophthora roreri, which causes frosty pod rot disease of cacao: mechanisms of the biotrophic and necrotrophic phases.</title>
        <authorList>
            <person name="Meinhardt L.W."/>
            <person name="Costa G.G.L."/>
            <person name="Thomazella D.P.T."/>
            <person name="Teixeira P.J.P.L."/>
            <person name="Carazzolle M.F."/>
            <person name="Schuster S.C."/>
            <person name="Carlson J.E."/>
            <person name="Guiltinan M.J."/>
            <person name="Mieczkowski P."/>
            <person name="Farmer A."/>
            <person name="Ramaraj T."/>
            <person name="Crozier J."/>
            <person name="Davis R.E."/>
            <person name="Shao J."/>
            <person name="Melnick R.L."/>
            <person name="Pereira G.A.G."/>
            <person name="Bailey B.A."/>
        </authorList>
    </citation>
    <scope>NUCLEOTIDE SEQUENCE [LARGE SCALE GENOMIC DNA]</scope>
    <source>
        <strain evidence="4 5">MCA 2997</strain>
    </source>
</reference>
<evidence type="ECO:0000313" key="4">
    <source>
        <dbReference type="EMBL" id="ESK96590.1"/>
    </source>
</evidence>